<dbReference type="Proteomes" id="UP001500604">
    <property type="component" value="Unassembled WGS sequence"/>
</dbReference>
<sequence>MDVLISATNAFCKYLKIDLERLPSPDGKKVGTQSIRTTQDCIAWQVHAVKRYCTDGYLMWDVIAVEARSRYTMLFSNPGFEDLKGFIDRFLQCWAEQCVHMAIECGAVTETSTRDMFDQFLGTSMKLMFFKNTDLSVNGHVTDAEQWLLQAYDRYDIDIMNEEEAFGLGRQINQFRKKAKPYPGARNKESFLPMSRMVDDWLYRFAKGLSEWEYPETKSGDFPSPFLSRLMAPTKLSLSDNVVNLDEARRKKQRV</sequence>
<gene>
    <name evidence="1" type="ORF">GCM10023116_05750</name>
</gene>
<accession>A0ABP8UYP7</accession>
<proteinExistence type="predicted"/>
<name>A0ABP8UYP7_9GAMM</name>
<dbReference type="EMBL" id="BAABFL010000063">
    <property type="protein sequence ID" value="GAA4648308.1"/>
    <property type="molecule type" value="Genomic_DNA"/>
</dbReference>
<comment type="caution">
    <text evidence="1">The sequence shown here is derived from an EMBL/GenBank/DDBJ whole genome shotgun (WGS) entry which is preliminary data.</text>
</comment>
<protein>
    <submittedName>
        <fullName evidence="1">Uncharacterized protein</fullName>
    </submittedName>
</protein>
<keyword evidence="2" id="KW-1185">Reference proteome</keyword>
<organism evidence="1 2">
    <name type="scientific">Kistimonas scapharcae</name>
    <dbReference type="NCBI Taxonomy" id="1036133"/>
    <lineage>
        <taxon>Bacteria</taxon>
        <taxon>Pseudomonadati</taxon>
        <taxon>Pseudomonadota</taxon>
        <taxon>Gammaproteobacteria</taxon>
        <taxon>Oceanospirillales</taxon>
        <taxon>Endozoicomonadaceae</taxon>
        <taxon>Kistimonas</taxon>
    </lineage>
</organism>
<dbReference type="RefSeq" id="WP_345193820.1">
    <property type="nucleotide sequence ID" value="NZ_BAABFL010000063.1"/>
</dbReference>
<reference evidence="2" key="1">
    <citation type="journal article" date="2019" name="Int. J. Syst. Evol. Microbiol.">
        <title>The Global Catalogue of Microorganisms (GCM) 10K type strain sequencing project: providing services to taxonomists for standard genome sequencing and annotation.</title>
        <authorList>
            <consortium name="The Broad Institute Genomics Platform"/>
            <consortium name="The Broad Institute Genome Sequencing Center for Infectious Disease"/>
            <person name="Wu L."/>
            <person name="Ma J."/>
        </authorList>
    </citation>
    <scope>NUCLEOTIDE SEQUENCE [LARGE SCALE GENOMIC DNA]</scope>
    <source>
        <strain evidence="2">JCM 17805</strain>
    </source>
</reference>
<evidence type="ECO:0000313" key="1">
    <source>
        <dbReference type="EMBL" id="GAA4648308.1"/>
    </source>
</evidence>
<evidence type="ECO:0000313" key="2">
    <source>
        <dbReference type="Proteomes" id="UP001500604"/>
    </source>
</evidence>